<organism evidence="7">
    <name type="scientific">Schizophyllum commune (strain H4-8 / FGSC 9210)</name>
    <name type="common">Split gill fungus</name>
    <dbReference type="NCBI Taxonomy" id="578458"/>
    <lineage>
        <taxon>Eukaryota</taxon>
        <taxon>Fungi</taxon>
        <taxon>Dikarya</taxon>
        <taxon>Basidiomycota</taxon>
        <taxon>Agaricomycotina</taxon>
        <taxon>Agaricomycetes</taxon>
        <taxon>Agaricomycetidae</taxon>
        <taxon>Agaricales</taxon>
        <taxon>Schizophyllaceae</taxon>
        <taxon>Schizophyllum</taxon>
    </lineage>
</organism>
<evidence type="ECO:0000256" key="2">
    <source>
        <dbReference type="PIRSR" id="PIRSR000097-1"/>
    </source>
</evidence>
<feature type="active site" description="Proton donor" evidence="2">
    <location>
        <position position="80"/>
    </location>
</feature>
<dbReference type="InterPro" id="IPR020471">
    <property type="entry name" value="AKR"/>
</dbReference>
<proteinExistence type="predicted"/>
<evidence type="ECO:0000256" key="3">
    <source>
        <dbReference type="PIRSR" id="PIRSR000097-2"/>
    </source>
</evidence>
<dbReference type="InParanoid" id="D8PKU1"/>
<dbReference type="PIRSF" id="PIRSF000097">
    <property type="entry name" value="AKR"/>
    <property type="match status" value="1"/>
</dbReference>
<dbReference type="PROSITE" id="PS00063">
    <property type="entry name" value="ALDOKETO_REDUCTASE_3"/>
    <property type="match status" value="1"/>
</dbReference>
<accession>D8PKU1</accession>
<dbReference type="PROSITE" id="PS00062">
    <property type="entry name" value="ALDOKETO_REDUCTASE_2"/>
    <property type="match status" value="1"/>
</dbReference>
<sequence length="328" mass="36560">MVYMLASSARSALPLPRIWGCHRAASSASASLPSHYTLPSGDRIPSVALGVWKAGRGEVGQAVKVALDAGYRHIDDARIYRNEEEVGAAWSESGYKREDLWITSKLWNDHHDPRDVEKSLDASLEALNTTYLDLFLIHWPIAFNRDGSVYNKELTDDPFPTWQKLEELVKKGKIRNIGVSNFNIWRLSKLLSHPNITIPPAINQVELNFWNPQPGLLAWAKAHNVLLEAYSPLGGDGQVGKTLNEPVVQEIANELAITPAQVIISWHVQRGTVVLPKSVTPSRIEENLQVTRLPDALFDKLEAAAVGKKPQRTLNPSKSWGLPFDLFE</sequence>
<dbReference type="FunFam" id="3.20.20.100:FF:000002">
    <property type="entry name" value="2,5-diketo-D-gluconic acid reductase A"/>
    <property type="match status" value="1"/>
</dbReference>
<evidence type="ECO:0000313" key="7">
    <source>
        <dbReference type="Proteomes" id="UP000007431"/>
    </source>
</evidence>
<feature type="domain" description="NADP-dependent oxidoreductase" evidence="5">
    <location>
        <begin position="49"/>
        <end position="303"/>
    </location>
</feature>
<dbReference type="EMBL" id="GL377302">
    <property type="protein sequence ID" value="EFJ04035.1"/>
    <property type="molecule type" value="Genomic_DNA"/>
</dbReference>
<dbReference type="OrthoDB" id="416253at2759"/>
<dbReference type="PANTHER" id="PTHR11732">
    <property type="entry name" value="ALDO/KETO REDUCTASE"/>
    <property type="match status" value="1"/>
</dbReference>
<dbReference type="InterPro" id="IPR018170">
    <property type="entry name" value="Aldo/ket_reductase_CS"/>
</dbReference>
<keyword evidence="7" id="KW-1185">Reference proteome</keyword>
<dbReference type="eggNOG" id="KOG1577">
    <property type="taxonomic scope" value="Eukaryota"/>
</dbReference>
<reference evidence="6 7" key="1">
    <citation type="journal article" date="2010" name="Nat. Biotechnol.">
        <title>Genome sequence of the model mushroom Schizophyllum commune.</title>
        <authorList>
            <person name="Ohm R.A."/>
            <person name="de Jong J.F."/>
            <person name="Lugones L.G."/>
            <person name="Aerts A."/>
            <person name="Kothe E."/>
            <person name="Stajich J.E."/>
            <person name="de Vries R.P."/>
            <person name="Record E."/>
            <person name="Levasseur A."/>
            <person name="Baker S.E."/>
            <person name="Bartholomew K.A."/>
            <person name="Coutinho P.M."/>
            <person name="Erdmann S."/>
            <person name="Fowler T.J."/>
            <person name="Gathman A.C."/>
            <person name="Lombard V."/>
            <person name="Henrissat B."/>
            <person name="Knabe N."/>
            <person name="Kuees U."/>
            <person name="Lilly W.W."/>
            <person name="Lindquist E."/>
            <person name="Lucas S."/>
            <person name="Magnuson J.K."/>
            <person name="Piumi F."/>
            <person name="Raudaskoski M."/>
            <person name="Salamov A."/>
            <person name="Schmutz J."/>
            <person name="Schwarze F.W.M.R."/>
            <person name="vanKuyk P.A."/>
            <person name="Horton J.S."/>
            <person name="Grigoriev I.V."/>
            <person name="Woesten H.A.B."/>
        </authorList>
    </citation>
    <scope>NUCLEOTIDE SEQUENCE [LARGE SCALE GENOMIC DNA]</scope>
    <source>
        <strain evidence="7">H4-8 / FGSC 9210</strain>
    </source>
</reference>
<dbReference type="KEGG" id="scm:SCHCO_02487936"/>
<name>D8PKU1_SCHCM</name>
<evidence type="ECO:0000259" key="5">
    <source>
        <dbReference type="Pfam" id="PF00248"/>
    </source>
</evidence>
<dbReference type="HOGENOM" id="CLU_023205_0_0_1"/>
<dbReference type="Pfam" id="PF00248">
    <property type="entry name" value="Aldo_ket_red"/>
    <property type="match status" value="1"/>
</dbReference>
<gene>
    <name evidence="6" type="ORF">SCHCODRAFT_65075</name>
</gene>
<evidence type="ECO:0000256" key="4">
    <source>
        <dbReference type="PIRSR" id="PIRSR000097-3"/>
    </source>
</evidence>
<evidence type="ECO:0000313" key="6">
    <source>
        <dbReference type="EMBL" id="EFJ04035.1"/>
    </source>
</evidence>
<dbReference type="InterPro" id="IPR023210">
    <property type="entry name" value="NADP_OxRdtase_dom"/>
</dbReference>
<dbReference type="Gene3D" id="3.20.20.100">
    <property type="entry name" value="NADP-dependent oxidoreductase domain"/>
    <property type="match status" value="1"/>
</dbReference>
<dbReference type="GeneID" id="9597661"/>
<dbReference type="VEuPathDB" id="FungiDB:SCHCODRAFT_02487936"/>
<dbReference type="GO" id="GO:0016616">
    <property type="term" value="F:oxidoreductase activity, acting on the CH-OH group of donors, NAD or NADP as acceptor"/>
    <property type="evidence" value="ECO:0007669"/>
    <property type="project" value="UniProtKB-ARBA"/>
</dbReference>
<feature type="binding site" evidence="3">
    <location>
        <position position="138"/>
    </location>
    <ligand>
        <name>substrate</name>
    </ligand>
</feature>
<feature type="site" description="Lowers pKa of active site Tyr" evidence="4">
    <location>
        <position position="105"/>
    </location>
</feature>
<dbReference type="PRINTS" id="PR00069">
    <property type="entry name" value="ALDKETRDTASE"/>
</dbReference>
<keyword evidence="1" id="KW-0560">Oxidoreductase</keyword>
<dbReference type="RefSeq" id="XP_003038937.1">
    <property type="nucleotide sequence ID" value="XM_003038891.1"/>
</dbReference>
<dbReference type="AlphaFoldDB" id="D8PKU1"/>
<dbReference type="InterPro" id="IPR036812">
    <property type="entry name" value="NAD(P)_OxRdtase_dom_sf"/>
</dbReference>
<dbReference type="CDD" id="cd19071">
    <property type="entry name" value="AKR_AKR1-5-like"/>
    <property type="match status" value="1"/>
</dbReference>
<dbReference type="SUPFAM" id="SSF51430">
    <property type="entry name" value="NAD(P)-linked oxidoreductase"/>
    <property type="match status" value="1"/>
</dbReference>
<evidence type="ECO:0000256" key="1">
    <source>
        <dbReference type="ARBA" id="ARBA00023002"/>
    </source>
</evidence>
<protein>
    <recommendedName>
        <fullName evidence="5">NADP-dependent oxidoreductase domain-containing protein</fullName>
    </recommendedName>
</protein>
<dbReference type="Proteomes" id="UP000007431">
    <property type="component" value="Unassembled WGS sequence"/>
</dbReference>
<dbReference type="OMA" id="KLWPTDQ"/>